<dbReference type="STRING" id="1793963.AXI58_02615"/>
<protein>
    <submittedName>
        <fullName evidence="7">Aspartate phosphatase</fullName>
    </submittedName>
</protein>
<evidence type="ECO:0000313" key="7">
    <source>
        <dbReference type="EMBL" id="KXZ15640.1"/>
    </source>
</evidence>
<evidence type="ECO:0000256" key="1">
    <source>
        <dbReference type="ARBA" id="ARBA00004496"/>
    </source>
</evidence>
<keyword evidence="3" id="KW-0677">Repeat</keyword>
<dbReference type="PROSITE" id="PS50005">
    <property type="entry name" value="TPR"/>
    <property type="match status" value="1"/>
</dbReference>
<dbReference type="InterPro" id="IPR011990">
    <property type="entry name" value="TPR-like_helical_dom_sf"/>
</dbReference>
<reference evidence="8" key="1">
    <citation type="submission" date="2016-02" db="EMBL/GenBank/DDBJ databases">
        <authorList>
            <person name="Dunlap C."/>
        </authorList>
    </citation>
    <scope>NUCLEOTIDE SEQUENCE [LARGE SCALE GENOMIC DNA]</scope>
    <source>
        <strain evidence="8">NRRL B-41092</strain>
    </source>
</reference>
<dbReference type="PANTHER" id="PTHR46630:SF1">
    <property type="entry name" value="TETRATRICOPEPTIDE REPEAT PROTEIN 29"/>
    <property type="match status" value="1"/>
</dbReference>
<name>A0A150F400_9BACI</name>
<accession>A0A150F400</accession>
<evidence type="ECO:0000256" key="6">
    <source>
        <dbReference type="PROSITE-ProRule" id="PRU00339"/>
    </source>
</evidence>
<evidence type="ECO:0000256" key="3">
    <source>
        <dbReference type="ARBA" id="ARBA00022737"/>
    </source>
</evidence>
<keyword evidence="8" id="KW-1185">Reference proteome</keyword>
<sequence length="382" mass="45529">MKSGLIPSSAVGQKINEWYQYIRTFSVPDAEILKAEIKQELDHMEPDSNLVLYYSLMEFRHQLMLDYLEPLEKLKIEDQPSLSEILDNIDNSQAGLKGLLDYYVNFFRGMFEFDKREFISAITYYKQAEKKLAFVSDHVERAEFYFKVAEAYYYMKQTYFSLIHIKNAYEIYVEQDTYNVRIIQCHFVFGVNLMDERRFEQAAKHFEHALKMAEKEEKAQLVGRALYNLGLCYYNQDRIDSAIPYFEQAVETFESHRIVNSLPQAYFLITQIYFKLGKNAKAAEYHKRGYEYAKETDDPDYAVKFEWLHALYQAKPDEEKINTCFRYLANKNLYADIEDLALEAAKYYYEQKCFEMSSYYFLKVEEARKQIQRSEGLYEIEI</sequence>
<evidence type="ECO:0000313" key="8">
    <source>
        <dbReference type="Proteomes" id="UP000075430"/>
    </source>
</evidence>
<comment type="subcellular location">
    <subcellularLocation>
        <location evidence="1">Cytoplasm</location>
    </subcellularLocation>
</comment>
<proteinExistence type="inferred from homology"/>
<comment type="similarity">
    <text evidence="5">Belongs to the Rap family.</text>
</comment>
<dbReference type="Gene3D" id="1.25.40.10">
    <property type="entry name" value="Tetratricopeptide repeat domain"/>
    <property type="match status" value="1"/>
</dbReference>
<dbReference type="Proteomes" id="UP000075430">
    <property type="component" value="Unassembled WGS sequence"/>
</dbReference>
<dbReference type="SMART" id="SM00028">
    <property type="entry name" value="TPR"/>
    <property type="match status" value="5"/>
</dbReference>
<dbReference type="OrthoDB" id="2957368at2"/>
<keyword evidence="2" id="KW-0963">Cytoplasm</keyword>
<feature type="repeat" description="TPR" evidence="6">
    <location>
        <begin position="223"/>
        <end position="256"/>
    </location>
</feature>
<dbReference type="GO" id="GO:0005737">
    <property type="term" value="C:cytoplasm"/>
    <property type="evidence" value="ECO:0007669"/>
    <property type="project" value="UniProtKB-SubCell"/>
</dbReference>
<dbReference type="InterPro" id="IPR019734">
    <property type="entry name" value="TPR_rpt"/>
</dbReference>
<dbReference type="AlphaFoldDB" id="A0A150F400"/>
<evidence type="ECO:0000256" key="2">
    <source>
        <dbReference type="ARBA" id="ARBA00022490"/>
    </source>
</evidence>
<keyword evidence="4 6" id="KW-0802">TPR repeat</keyword>
<organism evidence="7 8">
    <name type="scientific">Bacillus nakamurai</name>
    <dbReference type="NCBI Taxonomy" id="1793963"/>
    <lineage>
        <taxon>Bacteria</taxon>
        <taxon>Bacillati</taxon>
        <taxon>Bacillota</taxon>
        <taxon>Bacilli</taxon>
        <taxon>Bacillales</taxon>
        <taxon>Bacillaceae</taxon>
        <taxon>Bacillus</taxon>
    </lineage>
</organism>
<dbReference type="PANTHER" id="PTHR46630">
    <property type="entry name" value="TETRATRICOPEPTIDE REPEAT PROTEIN 29"/>
    <property type="match status" value="1"/>
</dbReference>
<dbReference type="SUPFAM" id="SSF48452">
    <property type="entry name" value="TPR-like"/>
    <property type="match status" value="2"/>
</dbReference>
<comment type="caution">
    <text evidence="7">The sequence shown here is derived from an EMBL/GenBank/DDBJ whole genome shotgun (WGS) entry which is preliminary data.</text>
</comment>
<dbReference type="Pfam" id="PF18801">
    <property type="entry name" value="RapH_N"/>
    <property type="match status" value="1"/>
</dbReference>
<gene>
    <name evidence="7" type="ORF">AXI58_02615</name>
</gene>
<dbReference type="InterPro" id="IPR051476">
    <property type="entry name" value="Bac_ResReg_Asp_Phosphatase"/>
</dbReference>
<dbReference type="RefSeq" id="WP_061522829.1">
    <property type="nucleotide sequence ID" value="NZ_JARLZY010000024.1"/>
</dbReference>
<dbReference type="Pfam" id="PF13424">
    <property type="entry name" value="TPR_12"/>
    <property type="match status" value="1"/>
</dbReference>
<evidence type="ECO:0000256" key="4">
    <source>
        <dbReference type="ARBA" id="ARBA00022803"/>
    </source>
</evidence>
<dbReference type="EMBL" id="LSBA01000034">
    <property type="protein sequence ID" value="KXZ15640.1"/>
    <property type="molecule type" value="Genomic_DNA"/>
</dbReference>
<evidence type="ECO:0000256" key="5">
    <source>
        <dbReference type="ARBA" id="ARBA00038253"/>
    </source>
</evidence>